<dbReference type="GO" id="GO:0016740">
    <property type="term" value="F:transferase activity"/>
    <property type="evidence" value="ECO:0007669"/>
    <property type="project" value="UniProtKB-KW"/>
</dbReference>
<dbReference type="RefSeq" id="WP_377579030.1">
    <property type="nucleotide sequence ID" value="NZ_JBHTMP010000109.1"/>
</dbReference>
<dbReference type="SUPFAM" id="SSF56112">
    <property type="entry name" value="Protein kinase-like (PK-like)"/>
    <property type="match status" value="1"/>
</dbReference>
<dbReference type="Pfam" id="PF01636">
    <property type="entry name" value="APH"/>
    <property type="match status" value="1"/>
</dbReference>
<dbReference type="EMBL" id="JBHTMP010000109">
    <property type="protein sequence ID" value="MFD1325989.1"/>
    <property type="molecule type" value="Genomic_DNA"/>
</dbReference>
<dbReference type="Proteomes" id="UP001597260">
    <property type="component" value="Unassembled WGS sequence"/>
</dbReference>
<evidence type="ECO:0000313" key="3">
    <source>
        <dbReference type="Proteomes" id="UP001597260"/>
    </source>
</evidence>
<keyword evidence="2" id="KW-0808">Transferase</keyword>
<comment type="caution">
    <text evidence="2">The sequence shown here is derived from an EMBL/GenBank/DDBJ whole genome shotgun (WGS) entry which is preliminary data.</text>
</comment>
<sequence length="303" mass="32741">MTETTGRFTEQAMATAMHQITGHLGVAADDAHLLRLTNNAVYALPDTGLVIRIARTHQLHDRVYKVVRLAGWFAEVDAPTVRLAPAIAQPVQVGDLLASVWLYVPPTPQAPTVDDLGRALREFHALGVPPFPVPSWDPVGDARRRIADAEGLKDSDRGFLLDWCDCLGPRVDALNNRAPGRLIHGDAHVGNLLRQPTGRVVLCDFDATCFGPWQADLAAVAVGEVRFGRTGTHSALAAAYGYDVTADPDWPLLRDARELKMVAAAVPLLASSTGIAAEFAVRLRSIVDGDRAARWTPFAQVGR</sequence>
<dbReference type="Gene3D" id="3.90.1200.10">
    <property type="match status" value="1"/>
</dbReference>
<name>A0ABW3YN71_9ACTN</name>
<gene>
    <name evidence="2" type="ORF">ACFQ4H_33415</name>
</gene>
<evidence type="ECO:0000259" key="1">
    <source>
        <dbReference type="Pfam" id="PF01636"/>
    </source>
</evidence>
<keyword evidence="3" id="KW-1185">Reference proteome</keyword>
<organism evidence="2 3">
    <name type="scientific">Micromonospora sonneratiae</name>
    <dbReference type="NCBI Taxonomy" id="1184706"/>
    <lineage>
        <taxon>Bacteria</taxon>
        <taxon>Bacillati</taxon>
        <taxon>Actinomycetota</taxon>
        <taxon>Actinomycetes</taxon>
        <taxon>Micromonosporales</taxon>
        <taxon>Micromonosporaceae</taxon>
        <taxon>Micromonospora</taxon>
    </lineage>
</organism>
<accession>A0ABW3YN71</accession>
<feature type="domain" description="Aminoglycoside phosphotransferase" evidence="1">
    <location>
        <begin position="39"/>
        <end position="250"/>
    </location>
</feature>
<dbReference type="EC" id="2.7.1.-" evidence="2"/>
<reference evidence="3" key="1">
    <citation type="journal article" date="2019" name="Int. J. Syst. Evol. Microbiol.">
        <title>The Global Catalogue of Microorganisms (GCM) 10K type strain sequencing project: providing services to taxonomists for standard genome sequencing and annotation.</title>
        <authorList>
            <consortium name="The Broad Institute Genomics Platform"/>
            <consortium name="The Broad Institute Genome Sequencing Center for Infectious Disease"/>
            <person name="Wu L."/>
            <person name="Ma J."/>
        </authorList>
    </citation>
    <scope>NUCLEOTIDE SEQUENCE [LARGE SCALE GENOMIC DNA]</scope>
    <source>
        <strain evidence="3">JCM 31037</strain>
    </source>
</reference>
<evidence type="ECO:0000313" key="2">
    <source>
        <dbReference type="EMBL" id="MFD1325989.1"/>
    </source>
</evidence>
<dbReference type="InterPro" id="IPR011009">
    <property type="entry name" value="Kinase-like_dom_sf"/>
</dbReference>
<protein>
    <submittedName>
        <fullName evidence="2">Aminoglycoside phosphotransferase family protein</fullName>
        <ecNumber evidence="2">2.7.1.-</ecNumber>
    </submittedName>
</protein>
<dbReference type="InterPro" id="IPR002575">
    <property type="entry name" value="Aminoglycoside_PTrfase"/>
</dbReference>
<proteinExistence type="predicted"/>